<dbReference type="InterPro" id="IPR018800">
    <property type="entry name" value="PRCC"/>
</dbReference>
<feature type="region of interest" description="Disordered" evidence="1">
    <location>
        <begin position="1"/>
        <end position="53"/>
    </location>
</feature>
<sequence length="288" mass="32409">MNSLAEYSSSDDEDTVTDKSTQKRSSLSSILPPPKLAGDNSINNITSKNAQQQKRKQFFVVVDETEKEIQEEDNTNSKKIKINQETVKSTGLFSLLPKPKAVSKKTLQESPKTTHFIPNTIKKSSLPIKKEVDKVEDFFSFGEAEAVPEDNEPIQGPVYKPLTSASSLYTPDAYYSNQPQAPNDDFDDEKQNVIESVAGRKKNEIQYVEIKQSEIVGRWDEEKHKVSLTQQELARAHLATLKPVTKSQKKNHTIFSLAREAAINQAELLEAAAIRRQNVKITKAKYGW</sequence>
<feature type="compositionally biased region" description="Polar residues" evidence="1">
    <location>
        <begin position="40"/>
        <end position="50"/>
    </location>
</feature>
<organism evidence="2 3">
    <name type="scientific">Clydaea vesicula</name>
    <dbReference type="NCBI Taxonomy" id="447962"/>
    <lineage>
        <taxon>Eukaryota</taxon>
        <taxon>Fungi</taxon>
        <taxon>Fungi incertae sedis</taxon>
        <taxon>Chytridiomycota</taxon>
        <taxon>Chytridiomycota incertae sedis</taxon>
        <taxon>Chytridiomycetes</taxon>
        <taxon>Lobulomycetales</taxon>
        <taxon>Lobulomycetaceae</taxon>
        <taxon>Clydaea</taxon>
    </lineage>
</organism>
<evidence type="ECO:0000313" key="2">
    <source>
        <dbReference type="EMBL" id="KAJ3220711.1"/>
    </source>
</evidence>
<dbReference type="Proteomes" id="UP001211065">
    <property type="component" value="Unassembled WGS sequence"/>
</dbReference>
<name>A0AAD5Y0H4_9FUNG</name>
<dbReference type="PANTHER" id="PTHR13621:SF2">
    <property type="entry name" value="PROLINE-RICH PROTEIN PRCC"/>
    <property type="match status" value="1"/>
</dbReference>
<dbReference type="AlphaFoldDB" id="A0AAD5Y0H4"/>
<evidence type="ECO:0000256" key="1">
    <source>
        <dbReference type="SAM" id="MobiDB-lite"/>
    </source>
</evidence>
<reference evidence="2" key="1">
    <citation type="submission" date="2020-05" db="EMBL/GenBank/DDBJ databases">
        <title>Phylogenomic resolution of chytrid fungi.</title>
        <authorList>
            <person name="Stajich J.E."/>
            <person name="Amses K."/>
            <person name="Simmons R."/>
            <person name="Seto K."/>
            <person name="Myers J."/>
            <person name="Bonds A."/>
            <person name="Quandt C.A."/>
            <person name="Barry K."/>
            <person name="Liu P."/>
            <person name="Grigoriev I."/>
            <person name="Longcore J.E."/>
            <person name="James T.Y."/>
        </authorList>
    </citation>
    <scope>NUCLEOTIDE SEQUENCE</scope>
    <source>
        <strain evidence="2">JEL0476</strain>
    </source>
</reference>
<comment type="caution">
    <text evidence="2">The sequence shown here is derived from an EMBL/GenBank/DDBJ whole genome shotgun (WGS) entry which is preliminary data.</text>
</comment>
<dbReference type="Pfam" id="PF10253">
    <property type="entry name" value="PRCC"/>
    <property type="match status" value="1"/>
</dbReference>
<gene>
    <name evidence="2" type="ORF">HK099_004061</name>
</gene>
<evidence type="ECO:0000313" key="3">
    <source>
        <dbReference type="Proteomes" id="UP001211065"/>
    </source>
</evidence>
<dbReference type="EMBL" id="JADGJW010000279">
    <property type="protein sequence ID" value="KAJ3220711.1"/>
    <property type="molecule type" value="Genomic_DNA"/>
</dbReference>
<dbReference type="GO" id="GO:0005634">
    <property type="term" value="C:nucleus"/>
    <property type="evidence" value="ECO:0007669"/>
    <property type="project" value="TreeGrafter"/>
</dbReference>
<keyword evidence="3" id="KW-1185">Reference proteome</keyword>
<proteinExistence type="predicted"/>
<protein>
    <submittedName>
        <fullName evidence="2">Uncharacterized protein</fullName>
    </submittedName>
</protein>
<accession>A0AAD5Y0H4</accession>
<dbReference type="PANTHER" id="PTHR13621">
    <property type="entry name" value="PROLINE-RICH PROTEIN PRCC"/>
    <property type="match status" value="1"/>
</dbReference>